<name>A0ABU9AJ18_PSEA5</name>
<accession>A0ABU9AJ18</accession>
<gene>
    <name evidence="9" type="ORF">WG925_21775</name>
</gene>
<feature type="transmembrane region" description="Helical" evidence="7">
    <location>
        <begin position="110"/>
        <end position="132"/>
    </location>
</feature>
<comment type="subcellular location">
    <subcellularLocation>
        <location evidence="1 7">Cell membrane</location>
        <topology evidence="1 7">Multi-pass membrane protein</topology>
    </subcellularLocation>
</comment>
<organism evidence="9 10">
    <name type="scientific">Pseudonocardia alni subsp. carboxydivorans</name>
    <dbReference type="NCBI Taxonomy" id="415010"/>
    <lineage>
        <taxon>Bacteria</taxon>
        <taxon>Bacillati</taxon>
        <taxon>Actinomycetota</taxon>
        <taxon>Actinomycetes</taxon>
        <taxon>Pseudonocardiales</taxon>
        <taxon>Pseudonocardiaceae</taxon>
        <taxon>Pseudonocardia</taxon>
    </lineage>
</organism>
<feature type="transmembrane region" description="Helical" evidence="7">
    <location>
        <begin position="139"/>
        <end position="165"/>
    </location>
</feature>
<keyword evidence="5 7" id="KW-1133">Transmembrane helix</keyword>
<evidence type="ECO:0000256" key="6">
    <source>
        <dbReference type="ARBA" id="ARBA00023136"/>
    </source>
</evidence>
<dbReference type="PANTHER" id="PTHR43163:SF3">
    <property type="entry name" value="PEPTIDE ABC TRANSPORTER PERMEASE PROTEIN"/>
    <property type="match status" value="1"/>
</dbReference>
<feature type="transmembrane region" description="Helical" evidence="7">
    <location>
        <begin position="185"/>
        <end position="208"/>
    </location>
</feature>
<evidence type="ECO:0000259" key="8">
    <source>
        <dbReference type="PROSITE" id="PS50928"/>
    </source>
</evidence>
<keyword evidence="2 7" id="KW-0813">Transport</keyword>
<feature type="transmembrane region" description="Helical" evidence="7">
    <location>
        <begin position="23"/>
        <end position="45"/>
    </location>
</feature>
<keyword evidence="6 7" id="KW-0472">Membrane</keyword>
<keyword evidence="4 7" id="KW-0812">Transmembrane</keyword>
<evidence type="ECO:0000256" key="3">
    <source>
        <dbReference type="ARBA" id="ARBA00022475"/>
    </source>
</evidence>
<dbReference type="RefSeq" id="WP_346109331.1">
    <property type="nucleotide sequence ID" value="NZ_BAAAOD010000133.1"/>
</dbReference>
<keyword evidence="10" id="KW-1185">Reference proteome</keyword>
<evidence type="ECO:0000313" key="9">
    <source>
        <dbReference type="EMBL" id="MEK6466381.1"/>
    </source>
</evidence>
<dbReference type="Pfam" id="PF00528">
    <property type="entry name" value="BPD_transp_1"/>
    <property type="match status" value="1"/>
</dbReference>
<feature type="transmembrane region" description="Helical" evidence="7">
    <location>
        <begin position="220"/>
        <end position="240"/>
    </location>
</feature>
<evidence type="ECO:0000256" key="7">
    <source>
        <dbReference type="RuleBase" id="RU363032"/>
    </source>
</evidence>
<evidence type="ECO:0000313" key="10">
    <source>
        <dbReference type="Proteomes" id="UP001367513"/>
    </source>
</evidence>
<evidence type="ECO:0000256" key="5">
    <source>
        <dbReference type="ARBA" id="ARBA00022989"/>
    </source>
</evidence>
<dbReference type="PANTHER" id="PTHR43163">
    <property type="entry name" value="DIPEPTIDE TRANSPORT SYSTEM PERMEASE PROTEIN DPPB-RELATED"/>
    <property type="match status" value="1"/>
</dbReference>
<dbReference type="PROSITE" id="PS50928">
    <property type="entry name" value="ABC_TM1"/>
    <property type="match status" value="1"/>
</dbReference>
<evidence type="ECO:0000256" key="1">
    <source>
        <dbReference type="ARBA" id="ARBA00004651"/>
    </source>
</evidence>
<dbReference type="EMBL" id="JBBPIX010000013">
    <property type="protein sequence ID" value="MEK6466381.1"/>
    <property type="molecule type" value="Genomic_DNA"/>
</dbReference>
<evidence type="ECO:0000256" key="2">
    <source>
        <dbReference type="ARBA" id="ARBA00022448"/>
    </source>
</evidence>
<evidence type="ECO:0000256" key="4">
    <source>
        <dbReference type="ARBA" id="ARBA00022692"/>
    </source>
</evidence>
<feature type="domain" description="ABC transmembrane type-1" evidence="8">
    <location>
        <begin position="106"/>
        <end position="304"/>
    </location>
</feature>
<comment type="caution">
    <text evidence="9">The sequence shown here is derived from an EMBL/GenBank/DDBJ whole genome shotgun (WGS) entry which is preliminary data.</text>
</comment>
<comment type="similarity">
    <text evidence="7">Belongs to the binding-protein-dependent transport system permease family.</text>
</comment>
<dbReference type="InterPro" id="IPR000515">
    <property type="entry name" value="MetI-like"/>
</dbReference>
<keyword evidence="3" id="KW-1003">Cell membrane</keyword>
<protein>
    <submittedName>
        <fullName evidence="9">ABC transporter permease subunit</fullName>
    </submittedName>
</protein>
<reference evidence="9 10" key="1">
    <citation type="submission" date="2024-03" db="EMBL/GenBank/DDBJ databases">
        <title>Draft genome sequence of Pseudonocardia carboxydivorans JCM 14827.</title>
        <authorList>
            <person name="Duangmal K."/>
        </authorList>
    </citation>
    <scope>NUCLEOTIDE SEQUENCE [LARGE SCALE GENOMIC DNA]</scope>
    <source>
        <strain evidence="9 10">JCM 14827</strain>
    </source>
</reference>
<feature type="transmembrane region" description="Helical" evidence="7">
    <location>
        <begin position="283"/>
        <end position="311"/>
    </location>
</feature>
<feature type="transmembrane region" description="Helical" evidence="7">
    <location>
        <begin position="246"/>
        <end position="271"/>
    </location>
</feature>
<dbReference type="Proteomes" id="UP001367513">
    <property type="component" value="Unassembled WGS sequence"/>
</dbReference>
<proteinExistence type="inferred from homology"/>
<sequence>MTDVRPGRAPGRRRAVTRAAARAVLRAAGLLAGSAVVVSAATAVLPADAVTVRAGGRVDPAALAELRAAAGLDRPWPARFLTWVAGLLTGDPGRSLVSGRPVADLVAGRAGTTAVLVVAALVVAVPLAALLARRRGAAVAAVGSAVPPVVVAVGLATLLSGVLGWVPPVSLLPPGAPAWARPDLLVLPVLALALPSGAFAAGQLRGVVEDVAARPFVRDAVLRGVPAPVVVLRYAGPFVAAPALRVLAVTAGSLVAGSTVVETLFGVAGLGELLVGAVATRDLPVVSAVALLAASVVVAGTLAADLVAAAAGRP</sequence>